<reference evidence="5" key="2">
    <citation type="submission" date="2015-06" db="UniProtKB">
        <authorList>
            <consortium name="EnsemblMetazoa"/>
        </authorList>
    </citation>
    <scope>IDENTIFICATION</scope>
</reference>
<dbReference type="PROSITE" id="PS00280">
    <property type="entry name" value="BPTI_KUNITZ_1"/>
    <property type="match status" value="1"/>
</dbReference>
<dbReference type="FunFam" id="4.10.410.10:FF:000004">
    <property type="entry name" value="Tissue factor pathway inhibitor"/>
    <property type="match status" value="1"/>
</dbReference>
<dbReference type="InterPro" id="IPR050098">
    <property type="entry name" value="TFPI/VKTCI-like"/>
</dbReference>
<dbReference type="OMA" id="GRANIMR"/>
<dbReference type="HOGENOM" id="CLU_164133_0_3_1"/>
<keyword evidence="1" id="KW-0646">Protease inhibitor</keyword>
<dbReference type="GO" id="GO:0004867">
    <property type="term" value="F:serine-type endopeptidase inhibitor activity"/>
    <property type="evidence" value="ECO:0007669"/>
    <property type="project" value="UniProtKB-KW"/>
</dbReference>
<dbReference type="PROSITE" id="PS50279">
    <property type="entry name" value="BPTI_KUNITZ_2"/>
    <property type="match status" value="1"/>
</dbReference>
<evidence type="ECO:0000259" key="4">
    <source>
        <dbReference type="PROSITE" id="PS50279"/>
    </source>
</evidence>
<dbReference type="EnsemblMetazoa" id="MESCA009108-RA">
    <property type="protein sequence ID" value="MESCA009108-PA"/>
    <property type="gene ID" value="MESCA009108"/>
</dbReference>
<accession>T1GZ17</accession>
<keyword evidence="3" id="KW-1015">Disulfide bond</keyword>
<dbReference type="AlphaFoldDB" id="T1GZ17"/>
<dbReference type="EMBL" id="CAQQ02377883">
    <property type="status" value="NOT_ANNOTATED_CDS"/>
    <property type="molecule type" value="Genomic_DNA"/>
</dbReference>
<evidence type="ECO:0000313" key="6">
    <source>
        <dbReference type="Proteomes" id="UP000015102"/>
    </source>
</evidence>
<name>T1GZ17_MEGSC</name>
<dbReference type="Gene3D" id="4.10.410.10">
    <property type="entry name" value="Pancreatic trypsin inhibitor Kunitz domain"/>
    <property type="match status" value="1"/>
</dbReference>
<evidence type="ECO:0000256" key="2">
    <source>
        <dbReference type="ARBA" id="ARBA00022900"/>
    </source>
</evidence>
<dbReference type="SUPFAM" id="SSF57362">
    <property type="entry name" value="BPTI-like"/>
    <property type="match status" value="1"/>
</dbReference>
<dbReference type="InterPro" id="IPR020901">
    <property type="entry name" value="Prtase_inh_Kunz-CS"/>
</dbReference>
<keyword evidence="2" id="KW-0722">Serine protease inhibitor</keyword>
<evidence type="ECO:0000256" key="3">
    <source>
        <dbReference type="ARBA" id="ARBA00023157"/>
    </source>
</evidence>
<sequence>MLKTLSVTMKVLAYLIAILAIFSMVTASIPTRCKLRRVTGPCKASHRRYFYNYNLHKCQSFNYGGCQGNLNNFHSIEDCIKVCMK</sequence>
<dbReference type="SMART" id="SM00131">
    <property type="entry name" value="KU"/>
    <property type="match status" value="1"/>
</dbReference>
<dbReference type="InterPro" id="IPR036880">
    <property type="entry name" value="Kunitz_BPTI_sf"/>
</dbReference>
<dbReference type="Proteomes" id="UP000015102">
    <property type="component" value="Unassembled WGS sequence"/>
</dbReference>
<proteinExistence type="predicted"/>
<evidence type="ECO:0000313" key="5">
    <source>
        <dbReference type="EnsemblMetazoa" id="MESCA009108-PA"/>
    </source>
</evidence>
<evidence type="ECO:0000256" key="1">
    <source>
        <dbReference type="ARBA" id="ARBA00022690"/>
    </source>
</evidence>
<dbReference type="PANTHER" id="PTHR10083">
    <property type="entry name" value="KUNITZ-TYPE PROTEASE INHIBITOR-RELATED"/>
    <property type="match status" value="1"/>
</dbReference>
<protein>
    <recommendedName>
        <fullName evidence="4">BPTI/Kunitz inhibitor domain-containing protein</fullName>
    </recommendedName>
</protein>
<dbReference type="Pfam" id="PF00014">
    <property type="entry name" value="Kunitz_BPTI"/>
    <property type="match status" value="1"/>
</dbReference>
<dbReference type="PANTHER" id="PTHR10083:SF380">
    <property type="entry name" value="COLOSTRUM TRYPSIN INHIBITOR"/>
    <property type="match status" value="1"/>
</dbReference>
<dbReference type="InterPro" id="IPR002223">
    <property type="entry name" value="Kunitz_BPTI"/>
</dbReference>
<feature type="domain" description="BPTI/Kunitz inhibitor" evidence="4">
    <location>
        <begin position="33"/>
        <end position="83"/>
    </location>
</feature>
<dbReference type="PRINTS" id="PR00759">
    <property type="entry name" value="BASICPTASE"/>
</dbReference>
<dbReference type="CDD" id="cd00109">
    <property type="entry name" value="Kunitz-type"/>
    <property type="match status" value="1"/>
</dbReference>
<dbReference type="STRING" id="36166.T1GZ17"/>
<organism evidence="5 6">
    <name type="scientific">Megaselia scalaris</name>
    <name type="common">Humpbacked fly</name>
    <name type="synonym">Phora scalaris</name>
    <dbReference type="NCBI Taxonomy" id="36166"/>
    <lineage>
        <taxon>Eukaryota</taxon>
        <taxon>Metazoa</taxon>
        <taxon>Ecdysozoa</taxon>
        <taxon>Arthropoda</taxon>
        <taxon>Hexapoda</taxon>
        <taxon>Insecta</taxon>
        <taxon>Pterygota</taxon>
        <taxon>Neoptera</taxon>
        <taxon>Endopterygota</taxon>
        <taxon>Diptera</taxon>
        <taxon>Brachycera</taxon>
        <taxon>Muscomorpha</taxon>
        <taxon>Platypezoidea</taxon>
        <taxon>Phoridae</taxon>
        <taxon>Megaseliini</taxon>
        <taxon>Megaselia</taxon>
    </lineage>
</organism>
<dbReference type="GO" id="GO:0005615">
    <property type="term" value="C:extracellular space"/>
    <property type="evidence" value="ECO:0007669"/>
    <property type="project" value="TreeGrafter"/>
</dbReference>
<reference evidence="6" key="1">
    <citation type="submission" date="2013-02" db="EMBL/GenBank/DDBJ databases">
        <authorList>
            <person name="Hughes D."/>
        </authorList>
    </citation>
    <scope>NUCLEOTIDE SEQUENCE</scope>
    <source>
        <strain>Durham</strain>
        <strain evidence="6">NC isolate 2 -- Noor lab</strain>
    </source>
</reference>
<keyword evidence="6" id="KW-1185">Reference proteome</keyword>